<keyword evidence="3" id="KW-1185">Reference proteome</keyword>
<evidence type="ECO:0000256" key="1">
    <source>
        <dbReference type="SAM" id="MobiDB-lite"/>
    </source>
</evidence>
<evidence type="ECO:0000313" key="2">
    <source>
        <dbReference type="EMBL" id="CAK9135418.1"/>
    </source>
</evidence>
<name>A0ABC8QYM0_9AQUA</name>
<evidence type="ECO:0000313" key="3">
    <source>
        <dbReference type="Proteomes" id="UP001642360"/>
    </source>
</evidence>
<gene>
    <name evidence="2" type="ORF">ILEXP_LOCUS2365</name>
</gene>
<feature type="region of interest" description="Disordered" evidence="1">
    <location>
        <begin position="96"/>
        <end position="131"/>
    </location>
</feature>
<sequence length="156" mass="18067">MRNFTLELLKESETCPRIFHYFHLNPNDILFGPFYHSNTPMEMIEELTEQVLDTVFNIHIKAKIEEFNKKAEEFEREERSIKQPNIGLEAFIKISGGLEGGSEPPAFQRAERERTMRKEDVSQNADDSSFATSACQNNSKHLNVPTDGNFNFFLFT</sequence>
<dbReference type="EMBL" id="CAUOFW020000709">
    <property type="protein sequence ID" value="CAK9135418.1"/>
    <property type="molecule type" value="Genomic_DNA"/>
</dbReference>
<comment type="caution">
    <text evidence="2">The sequence shown here is derived from an EMBL/GenBank/DDBJ whole genome shotgun (WGS) entry which is preliminary data.</text>
</comment>
<organism evidence="2 3">
    <name type="scientific">Ilex paraguariensis</name>
    <name type="common">yerba mate</name>
    <dbReference type="NCBI Taxonomy" id="185542"/>
    <lineage>
        <taxon>Eukaryota</taxon>
        <taxon>Viridiplantae</taxon>
        <taxon>Streptophyta</taxon>
        <taxon>Embryophyta</taxon>
        <taxon>Tracheophyta</taxon>
        <taxon>Spermatophyta</taxon>
        <taxon>Magnoliopsida</taxon>
        <taxon>eudicotyledons</taxon>
        <taxon>Gunneridae</taxon>
        <taxon>Pentapetalae</taxon>
        <taxon>asterids</taxon>
        <taxon>campanulids</taxon>
        <taxon>Aquifoliales</taxon>
        <taxon>Aquifoliaceae</taxon>
        <taxon>Ilex</taxon>
    </lineage>
</organism>
<feature type="compositionally biased region" description="Polar residues" evidence="1">
    <location>
        <begin position="122"/>
        <end position="131"/>
    </location>
</feature>
<feature type="compositionally biased region" description="Basic and acidic residues" evidence="1">
    <location>
        <begin position="109"/>
        <end position="121"/>
    </location>
</feature>
<proteinExistence type="predicted"/>
<reference evidence="2 3" key="1">
    <citation type="submission" date="2024-02" db="EMBL/GenBank/DDBJ databases">
        <authorList>
            <person name="Vignale AGUSTIN F."/>
            <person name="Sosa J E."/>
            <person name="Modenutti C."/>
        </authorList>
    </citation>
    <scope>NUCLEOTIDE SEQUENCE [LARGE SCALE GENOMIC DNA]</scope>
</reference>
<dbReference type="Proteomes" id="UP001642360">
    <property type="component" value="Unassembled WGS sequence"/>
</dbReference>
<dbReference type="AlphaFoldDB" id="A0ABC8QYM0"/>
<accession>A0ABC8QYM0</accession>
<protein>
    <submittedName>
        <fullName evidence="2">Uncharacterized protein</fullName>
    </submittedName>
</protein>